<feature type="compositionally biased region" description="Polar residues" evidence="17">
    <location>
        <begin position="19"/>
        <end position="48"/>
    </location>
</feature>
<evidence type="ECO:0000256" key="18">
    <source>
        <dbReference type="SAM" id="Phobius"/>
    </source>
</evidence>
<feature type="compositionally biased region" description="Polar residues" evidence="17">
    <location>
        <begin position="66"/>
        <end position="86"/>
    </location>
</feature>
<feature type="compositionally biased region" description="Low complexity" evidence="17">
    <location>
        <begin position="123"/>
        <end position="133"/>
    </location>
</feature>
<dbReference type="InterPro" id="IPR001356">
    <property type="entry name" value="HD"/>
</dbReference>
<organism evidence="20 21">
    <name type="scientific">Anopheles quadriannulatus</name>
    <name type="common">Mosquito</name>
    <dbReference type="NCBI Taxonomy" id="34691"/>
    <lineage>
        <taxon>Eukaryota</taxon>
        <taxon>Metazoa</taxon>
        <taxon>Ecdysozoa</taxon>
        <taxon>Arthropoda</taxon>
        <taxon>Hexapoda</taxon>
        <taxon>Insecta</taxon>
        <taxon>Pterygota</taxon>
        <taxon>Neoptera</taxon>
        <taxon>Endopterygota</taxon>
        <taxon>Diptera</taxon>
        <taxon>Nematocera</taxon>
        <taxon>Culicoidea</taxon>
        <taxon>Culicidae</taxon>
        <taxon>Anophelinae</taxon>
        <taxon>Anopheles</taxon>
    </lineage>
</organism>
<feature type="region of interest" description="Disordered" evidence="17">
    <location>
        <begin position="110"/>
        <end position="178"/>
    </location>
</feature>
<evidence type="ECO:0000256" key="8">
    <source>
        <dbReference type="ARBA" id="ARBA00023125"/>
    </source>
</evidence>
<comment type="similarity">
    <text evidence="3">Belongs to the NK-2 homeobox family.</text>
</comment>
<name>A0A182WR70_ANOQN</name>
<evidence type="ECO:0000256" key="14">
    <source>
        <dbReference type="ARBA" id="ARBA00044702"/>
    </source>
</evidence>
<dbReference type="PROSITE" id="PS50071">
    <property type="entry name" value="HOMEOBOX_2"/>
    <property type="match status" value="1"/>
</dbReference>
<feature type="transmembrane region" description="Helical" evidence="18">
    <location>
        <begin position="659"/>
        <end position="679"/>
    </location>
</feature>
<evidence type="ECO:0000256" key="6">
    <source>
        <dbReference type="ARBA" id="ARBA00022692"/>
    </source>
</evidence>
<keyword evidence="5" id="KW-0217">Developmental protein</keyword>
<comment type="catalytic activity">
    <reaction evidence="13">
        <text>bromide(in) = bromide(out)</text>
        <dbReference type="Rhea" id="RHEA:75383"/>
        <dbReference type="ChEBI" id="CHEBI:15858"/>
    </reaction>
</comment>
<evidence type="ECO:0000256" key="17">
    <source>
        <dbReference type="SAM" id="MobiDB-lite"/>
    </source>
</evidence>
<feature type="transmembrane region" description="Helical" evidence="18">
    <location>
        <begin position="394"/>
        <end position="413"/>
    </location>
</feature>
<dbReference type="STRING" id="34691.A0A182WR70"/>
<dbReference type="PANTHER" id="PTHR15948:SF0">
    <property type="entry name" value="GOLGI PH REGULATOR A-RELATED"/>
    <property type="match status" value="1"/>
</dbReference>
<keyword evidence="11 15" id="KW-0539">Nucleus</keyword>
<dbReference type="GO" id="GO:0000981">
    <property type="term" value="F:DNA-binding transcription factor activity, RNA polymerase II-specific"/>
    <property type="evidence" value="ECO:0007669"/>
    <property type="project" value="InterPro"/>
</dbReference>
<evidence type="ECO:0000256" key="5">
    <source>
        <dbReference type="ARBA" id="ARBA00022473"/>
    </source>
</evidence>
<feature type="region of interest" description="Disordered" evidence="17">
    <location>
        <begin position="19"/>
        <end position="97"/>
    </location>
</feature>
<reference evidence="20" key="1">
    <citation type="submission" date="2020-05" db="UniProtKB">
        <authorList>
            <consortium name="EnsemblMetazoa"/>
        </authorList>
    </citation>
    <scope>IDENTIFICATION</scope>
    <source>
        <strain evidence="20">SANGQUA</strain>
    </source>
</reference>
<dbReference type="InterPro" id="IPR025969">
    <property type="entry name" value="ABA_GPCR_dom"/>
</dbReference>
<evidence type="ECO:0000256" key="4">
    <source>
        <dbReference type="ARBA" id="ARBA00009478"/>
    </source>
</evidence>
<dbReference type="Pfam" id="PF12430">
    <property type="entry name" value="ABA_GPCR"/>
    <property type="match status" value="1"/>
</dbReference>
<comment type="subcellular location">
    <subcellularLocation>
        <location evidence="2">Membrane</location>
        <topology evidence="2">Multi-pass membrane protein</topology>
    </subcellularLocation>
    <subcellularLocation>
        <location evidence="1 15 16">Nucleus</location>
    </subcellularLocation>
</comment>
<feature type="transmembrane region" description="Helical" evidence="18">
    <location>
        <begin position="288"/>
        <end position="311"/>
    </location>
</feature>
<dbReference type="InterPro" id="IPR009057">
    <property type="entry name" value="Homeodomain-like_sf"/>
</dbReference>
<keyword evidence="7 18" id="KW-1133">Transmembrane helix</keyword>
<dbReference type="PROSITE" id="PS00027">
    <property type="entry name" value="HOMEOBOX_1"/>
    <property type="match status" value="1"/>
</dbReference>
<evidence type="ECO:0000256" key="7">
    <source>
        <dbReference type="ARBA" id="ARBA00022989"/>
    </source>
</evidence>
<feature type="transmembrane region" description="Helical" evidence="18">
    <location>
        <begin position="360"/>
        <end position="382"/>
    </location>
</feature>
<keyword evidence="21" id="KW-1185">Reference proteome</keyword>
<dbReference type="Proteomes" id="UP000076407">
    <property type="component" value="Unassembled WGS sequence"/>
</dbReference>
<evidence type="ECO:0000313" key="21">
    <source>
        <dbReference type="Proteomes" id="UP000076407"/>
    </source>
</evidence>
<feature type="transmembrane region" description="Helical" evidence="18">
    <location>
        <begin position="323"/>
        <end position="348"/>
    </location>
</feature>
<dbReference type="VEuPathDB" id="VectorBase:AQUA000022"/>
<feature type="transmembrane region" description="Helical" evidence="18">
    <location>
        <begin position="706"/>
        <end position="725"/>
    </location>
</feature>
<dbReference type="GO" id="GO:0032580">
    <property type="term" value="C:Golgi cisterna membrane"/>
    <property type="evidence" value="ECO:0007669"/>
    <property type="project" value="TreeGrafter"/>
</dbReference>
<dbReference type="Gene3D" id="1.10.10.60">
    <property type="entry name" value="Homeodomain-like"/>
    <property type="match status" value="1"/>
</dbReference>
<keyword evidence="8 15" id="KW-0238">DNA-binding</keyword>
<evidence type="ECO:0000256" key="9">
    <source>
        <dbReference type="ARBA" id="ARBA00023136"/>
    </source>
</evidence>
<keyword evidence="6 18" id="KW-0812">Transmembrane</keyword>
<protein>
    <recommendedName>
        <fullName evidence="19">Homeobox domain-containing protein</fullName>
    </recommendedName>
</protein>
<keyword evidence="9 18" id="KW-0472">Membrane</keyword>
<dbReference type="EnsemblMetazoa" id="AQUA000022-RA">
    <property type="protein sequence ID" value="AQUA000022-PA"/>
    <property type="gene ID" value="AQUA000022"/>
</dbReference>
<dbReference type="InterPro" id="IPR015672">
    <property type="entry name" value="GPHR/GTG"/>
</dbReference>
<evidence type="ECO:0000256" key="1">
    <source>
        <dbReference type="ARBA" id="ARBA00004123"/>
    </source>
</evidence>
<evidence type="ECO:0000313" key="20">
    <source>
        <dbReference type="EnsemblMetazoa" id="AQUA000022-PA"/>
    </source>
</evidence>
<evidence type="ECO:0000256" key="2">
    <source>
        <dbReference type="ARBA" id="ARBA00004141"/>
    </source>
</evidence>
<dbReference type="AlphaFoldDB" id="A0A182WR70"/>
<feature type="transmembrane region" description="Helical" evidence="18">
    <location>
        <begin position="624"/>
        <end position="647"/>
    </location>
</feature>
<comment type="catalytic activity">
    <reaction evidence="14">
        <text>fluoride(in) = fluoride(out)</text>
        <dbReference type="Rhea" id="RHEA:76159"/>
        <dbReference type="ChEBI" id="CHEBI:17051"/>
    </reaction>
</comment>
<keyword evidence="10 15" id="KW-0371">Homeobox</keyword>
<dbReference type="InterPro" id="IPR022535">
    <property type="entry name" value="Golgi_pH-regulator_cons_dom"/>
</dbReference>
<evidence type="ECO:0000256" key="11">
    <source>
        <dbReference type="ARBA" id="ARBA00023242"/>
    </source>
</evidence>
<evidence type="ECO:0000256" key="16">
    <source>
        <dbReference type="RuleBase" id="RU000682"/>
    </source>
</evidence>
<comment type="similarity">
    <text evidence="4">Belongs to the Golgi pH regulator (TC 1.A.38) family.</text>
</comment>
<dbReference type="SMART" id="SM00389">
    <property type="entry name" value="HOX"/>
    <property type="match status" value="1"/>
</dbReference>
<dbReference type="GO" id="GO:0005634">
    <property type="term" value="C:nucleus"/>
    <property type="evidence" value="ECO:0007669"/>
    <property type="project" value="UniProtKB-SubCell"/>
</dbReference>
<feature type="transmembrane region" description="Helical" evidence="18">
    <location>
        <begin position="433"/>
        <end position="455"/>
    </location>
</feature>
<evidence type="ECO:0000256" key="12">
    <source>
        <dbReference type="ARBA" id="ARBA00024145"/>
    </source>
</evidence>
<dbReference type="Pfam" id="PF00046">
    <property type="entry name" value="Homeodomain"/>
    <property type="match status" value="1"/>
</dbReference>
<dbReference type="GO" id="GO:0008308">
    <property type="term" value="F:voltage-gated monoatomic anion channel activity"/>
    <property type="evidence" value="ECO:0007669"/>
    <property type="project" value="TreeGrafter"/>
</dbReference>
<dbReference type="CDD" id="cd00086">
    <property type="entry name" value="homeodomain"/>
    <property type="match status" value="1"/>
</dbReference>
<dbReference type="InterPro" id="IPR017970">
    <property type="entry name" value="Homeobox_CS"/>
</dbReference>
<feature type="transmembrane region" description="Helical" evidence="18">
    <location>
        <begin position="566"/>
        <end position="591"/>
    </location>
</feature>
<evidence type="ECO:0000259" key="19">
    <source>
        <dbReference type="PROSITE" id="PS50071"/>
    </source>
</evidence>
<accession>A0A182WR70</accession>
<dbReference type="GO" id="GO:0051452">
    <property type="term" value="P:intracellular pH reduction"/>
    <property type="evidence" value="ECO:0007669"/>
    <property type="project" value="TreeGrafter"/>
</dbReference>
<dbReference type="GO" id="GO:0003677">
    <property type="term" value="F:DNA binding"/>
    <property type="evidence" value="ECO:0007669"/>
    <property type="project" value="UniProtKB-UniRule"/>
</dbReference>
<evidence type="ECO:0000256" key="10">
    <source>
        <dbReference type="ARBA" id="ARBA00023155"/>
    </source>
</evidence>
<dbReference type="SUPFAM" id="SSF46689">
    <property type="entry name" value="Homeodomain-like"/>
    <property type="match status" value="1"/>
</dbReference>
<comment type="catalytic activity">
    <reaction evidence="12">
        <text>iodide(out) = iodide(in)</text>
        <dbReference type="Rhea" id="RHEA:66324"/>
        <dbReference type="ChEBI" id="CHEBI:16382"/>
    </reaction>
</comment>
<dbReference type="Pfam" id="PF12537">
    <property type="entry name" value="GPHR_N"/>
    <property type="match status" value="1"/>
</dbReference>
<feature type="compositionally biased region" description="Basic residues" evidence="17">
    <location>
        <begin position="167"/>
        <end position="176"/>
    </location>
</feature>
<sequence>MRMAPSQRSQRFHISNILELNSQQHQHQDQPATKDQPSVASLSSSTVLQPHAPHPSAYPFTIAELESQQHATQPSLDVTASTSYPDDQSAALPNIPRVVNEASDRLVALESDGPSLDPECSVDTNNNNNNNNHHTPDDTPDDLDSPGPRASRSGGHRGESGCGTGGGHKKRKRRILFSKSQTFELERRFKQARYLSAPEREHLASMINLTPTQVKIWFQNHRYKTKRAQTEKSSCYGAPPPNVLGGSPPKKINPPVLVRDGKPCPEVLQHTHHHTQQQQQPHTMELPFMGDTLIVLVSQLIFFIGGWVFFVKQLFRNYEIRHVFVQLIFSSTLALSLTMFELIIFEIIGFLDSSSRYFHWRLGLTLLLIMVIAVIPYLIAYSCISNVRIVPAKWVQPLTTLIWLCYLYGFWRIGDPFPLLSVSRGIFTIEQAVSRIGVVGVTVMAILSGFGAVNYPYTSMSYFIRPVSQSDVVNLERRLLQTMDMILVKKKRIALDRRRNKPNQKQSIWGMISSVTQRPAGAENIGQLRLEISALEELSRQLFLEAHSMKNMQERERWAATLQGKYFNVLGHFFSLYCLWKIFICTINIIFDRVGKKDPVTRGIEIAVHWCGFDMDIAFWSQHVSFLLVGCIVVTSIRGLLLTLTKFFYKISSSKSSNIIVLVLAQIMGMYFCSSVLLMRMNMPAEYRVIITEVLGGLHFNFYHRWFDVIFLVSALATIVVLYLLHKPPNVDTSIWLRAANHTMGCNTSQEIPSYGGGGGQKTTDSAAALGELLEGDVEEGKFRWSALGSVQWRRLVNDLKKRGMDAPGLL</sequence>
<evidence type="ECO:0000256" key="13">
    <source>
        <dbReference type="ARBA" id="ARBA00035085"/>
    </source>
</evidence>
<evidence type="ECO:0000256" key="3">
    <source>
        <dbReference type="ARBA" id="ARBA00005661"/>
    </source>
</evidence>
<proteinExistence type="inferred from homology"/>
<dbReference type="PANTHER" id="PTHR15948">
    <property type="entry name" value="G-PROTEIN COUPLED RECEPTOR 89-RELATED"/>
    <property type="match status" value="1"/>
</dbReference>
<dbReference type="FunFam" id="1.10.10.60:FF:000101">
    <property type="entry name" value="NK2 homeobox 8"/>
    <property type="match status" value="1"/>
</dbReference>
<evidence type="ECO:0000256" key="15">
    <source>
        <dbReference type="PROSITE-ProRule" id="PRU00108"/>
    </source>
</evidence>
<feature type="domain" description="Homeobox" evidence="19">
    <location>
        <begin position="168"/>
        <end position="228"/>
    </location>
</feature>
<feature type="region of interest" description="Disordered" evidence="17">
    <location>
        <begin position="229"/>
        <end position="250"/>
    </location>
</feature>
<feature type="DNA-binding region" description="Homeobox" evidence="15">
    <location>
        <begin position="170"/>
        <end position="229"/>
    </location>
</feature>